<reference evidence="3" key="3">
    <citation type="submission" date="2015-06" db="UniProtKB">
        <authorList>
            <consortium name="EnsemblMetazoa"/>
        </authorList>
    </citation>
    <scope>IDENTIFICATION</scope>
</reference>
<dbReference type="GO" id="GO:0005615">
    <property type="term" value="C:extracellular space"/>
    <property type="evidence" value="ECO:0007669"/>
    <property type="project" value="InterPro"/>
</dbReference>
<dbReference type="PANTHER" id="PTHR11412">
    <property type="entry name" value="MACROGLOBULIN / COMPLEMENT"/>
    <property type="match status" value="1"/>
</dbReference>
<dbReference type="Pfam" id="PF07677">
    <property type="entry name" value="A2M_recep"/>
    <property type="match status" value="1"/>
</dbReference>
<dbReference type="PANTHER" id="PTHR11412:SF146">
    <property type="entry name" value="CD109 ANTIGEN"/>
    <property type="match status" value="1"/>
</dbReference>
<dbReference type="SUPFAM" id="SSF48239">
    <property type="entry name" value="Terpenoid cyclases/Protein prenyltransferases"/>
    <property type="match status" value="1"/>
</dbReference>
<dbReference type="OrthoDB" id="6359008at2759"/>
<dbReference type="Gene3D" id="1.50.10.20">
    <property type="match status" value="1"/>
</dbReference>
<dbReference type="Proteomes" id="UP000014760">
    <property type="component" value="Unassembled WGS sequence"/>
</dbReference>
<reference evidence="4" key="1">
    <citation type="submission" date="2012-12" db="EMBL/GenBank/DDBJ databases">
        <authorList>
            <person name="Hellsten U."/>
            <person name="Grimwood J."/>
            <person name="Chapman J.A."/>
            <person name="Shapiro H."/>
            <person name="Aerts A."/>
            <person name="Otillar R.P."/>
            <person name="Terry A.Y."/>
            <person name="Boore J.L."/>
            <person name="Simakov O."/>
            <person name="Marletaz F."/>
            <person name="Cho S.-J."/>
            <person name="Edsinger-Gonzales E."/>
            <person name="Havlak P."/>
            <person name="Kuo D.-H."/>
            <person name="Larsson T."/>
            <person name="Lv J."/>
            <person name="Arendt D."/>
            <person name="Savage R."/>
            <person name="Osoegawa K."/>
            <person name="de Jong P."/>
            <person name="Lindberg D.R."/>
            <person name="Seaver E.C."/>
            <person name="Weisblat D.A."/>
            <person name="Putnam N.H."/>
            <person name="Grigoriev I.V."/>
            <person name="Rokhsar D.S."/>
        </authorList>
    </citation>
    <scope>NUCLEOTIDE SEQUENCE</scope>
    <source>
        <strain evidence="4">I ESC-2004</strain>
    </source>
</reference>
<evidence type="ECO:0000259" key="1">
    <source>
        <dbReference type="SMART" id="SM01361"/>
    </source>
</evidence>
<dbReference type="InterPro" id="IPR047565">
    <property type="entry name" value="Alpha-macroglob_thiol-ester_cl"/>
</dbReference>
<dbReference type="EMBL" id="AMQN01002485">
    <property type="status" value="NOT_ANNOTATED_CDS"/>
    <property type="molecule type" value="Genomic_DNA"/>
</dbReference>
<evidence type="ECO:0000313" key="4">
    <source>
        <dbReference type="Proteomes" id="UP000014760"/>
    </source>
</evidence>
<dbReference type="InterPro" id="IPR011626">
    <property type="entry name" value="Alpha-macroglobulin_TED"/>
</dbReference>
<evidence type="ECO:0000313" key="3">
    <source>
        <dbReference type="EnsemblMetazoa" id="CapteP205407"/>
    </source>
</evidence>
<dbReference type="InterPro" id="IPR009048">
    <property type="entry name" value="A-macroglobulin_rcpt-bd"/>
</dbReference>
<dbReference type="InterPro" id="IPR050473">
    <property type="entry name" value="A2M/Complement_sys"/>
</dbReference>
<keyword evidence="4" id="KW-1185">Reference proteome</keyword>
<dbReference type="Pfam" id="PF07678">
    <property type="entry name" value="TED_complement"/>
    <property type="match status" value="1"/>
</dbReference>
<dbReference type="EMBL" id="KB309292">
    <property type="protein sequence ID" value="ELT94901.1"/>
    <property type="molecule type" value="Genomic_DNA"/>
</dbReference>
<gene>
    <name evidence="2" type="ORF">CAPTEDRAFT_205407</name>
</gene>
<dbReference type="EnsemblMetazoa" id="CapteT205407">
    <property type="protein sequence ID" value="CapteP205407"/>
    <property type="gene ID" value="CapteG205407"/>
</dbReference>
<dbReference type="OMA" id="INVWVLP"/>
<dbReference type="InterPro" id="IPR036595">
    <property type="entry name" value="A-macroglobulin_rcpt-bd_sf"/>
</dbReference>
<protein>
    <recommendedName>
        <fullName evidence="1">Alpha-macroglobulin receptor-binding domain-containing protein</fullName>
    </recommendedName>
</protein>
<dbReference type="Gene3D" id="2.60.40.690">
    <property type="entry name" value="Alpha-macroglobulin, receptor-binding domain"/>
    <property type="match status" value="1"/>
</dbReference>
<evidence type="ECO:0000313" key="2">
    <source>
        <dbReference type="EMBL" id="ELT94901.1"/>
    </source>
</evidence>
<sequence length="733" mass="83826">MLHDSDEYRFVAVEDFGIVSSYNPRTLRGDIQTMVYLEKGSVTEIHIPIIPVVDGCITIRLVANTFIYGDKEEMELCTKYDGVTNFLHTPYVIDLINSGSLVLPDLEIPVPERFVKPQERQHLYVPGSPECHVGIVGDIVGPGFFEDYLDAENTLRKPFGSAEQNMYNFAYNLYNLKYLKATNQLKPERLQASLKHLNLALQRQLGYMNDDGSFSMFRDYQEPTPSTWVSAFVLRILHEANDRDWELDFFIETDLLNRIGVFLCTRQNINTGAFMEAAPLYDRKMWSNHTTINNQDHQSNFSLTAYVLASFMLADRLTGQADICKNDVTQKAQNYLELHLNDITDVYELAITTYALTLAGSSESTKAFYLLQDKRIESDYVYWANKVIPPNDIKTVDTIPYYQPRRWYDNEAYGVEATAYAMLTYLRKNMISDTQPIMKWLQTMRNTYAAQASTQDSIMALIALVEYAKLDTNRALYNIEVTVEATSMGNFSTSVSLDSSNWPDQQHVDVFPVWGSSRGRAQGTGMALMQMATSVNVEYENQILPAAEGKYFDIHIEHFNFTGRNFSIIEITPCAMWSRGDISPRSGLAVIELHVPTGYVVTNDVLRAYAQSGEVPTLRRAETYDRKVVFYFDYLEADKATCVKVRLDRWFPVANMTIQHTLKVYDYYEPGMHNTTLYNTWFLFNLHICQVCGSFQCPFCRYYNAGPAVTAPHVPTLLLSSLLLCCATLRRWV</sequence>
<dbReference type="STRING" id="283909.R7TTW7"/>
<proteinExistence type="predicted"/>
<dbReference type="InterPro" id="IPR008930">
    <property type="entry name" value="Terpenoid_cyclase/PrenylTrfase"/>
</dbReference>
<dbReference type="SMART" id="SM01361">
    <property type="entry name" value="A2M_recep"/>
    <property type="match status" value="1"/>
</dbReference>
<dbReference type="SMART" id="SM01419">
    <property type="entry name" value="Thiol-ester_cl"/>
    <property type="match status" value="1"/>
</dbReference>
<feature type="domain" description="Alpha-macroglobulin receptor-binding" evidence="1">
    <location>
        <begin position="586"/>
        <end position="678"/>
    </location>
</feature>
<organism evidence="2">
    <name type="scientific">Capitella teleta</name>
    <name type="common">Polychaete worm</name>
    <dbReference type="NCBI Taxonomy" id="283909"/>
    <lineage>
        <taxon>Eukaryota</taxon>
        <taxon>Metazoa</taxon>
        <taxon>Spiralia</taxon>
        <taxon>Lophotrochozoa</taxon>
        <taxon>Annelida</taxon>
        <taxon>Polychaeta</taxon>
        <taxon>Sedentaria</taxon>
        <taxon>Scolecida</taxon>
        <taxon>Capitellidae</taxon>
        <taxon>Capitella</taxon>
    </lineage>
</organism>
<reference evidence="2 4" key="2">
    <citation type="journal article" date="2013" name="Nature">
        <title>Insights into bilaterian evolution from three spiralian genomes.</title>
        <authorList>
            <person name="Simakov O."/>
            <person name="Marletaz F."/>
            <person name="Cho S.J."/>
            <person name="Edsinger-Gonzales E."/>
            <person name="Havlak P."/>
            <person name="Hellsten U."/>
            <person name="Kuo D.H."/>
            <person name="Larsson T."/>
            <person name="Lv J."/>
            <person name="Arendt D."/>
            <person name="Savage R."/>
            <person name="Osoegawa K."/>
            <person name="de Jong P."/>
            <person name="Grimwood J."/>
            <person name="Chapman J.A."/>
            <person name="Shapiro H."/>
            <person name="Aerts A."/>
            <person name="Otillar R.P."/>
            <person name="Terry A.Y."/>
            <person name="Boore J.L."/>
            <person name="Grigoriev I.V."/>
            <person name="Lindberg D.R."/>
            <person name="Seaver E.C."/>
            <person name="Weisblat D.A."/>
            <person name="Putnam N.H."/>
            <person name="Rokhsar D.S."/>
        </authorList>
    </citation>
    <scope>NUCLEOTIDE SEQUENCE</scope>
    <source>
        <strain evidence="2 4">I ESC-2004</strain>
    </source>
</reference>
<name>R7TTW7_CAPTE</name>
<dbReference type="SUPFAM" id="SSF49410">
    <property type="entry name" value="Alpha-macroglobulin receptor domain"/>
    <property type="match status" value="1"/>
</dbReference>
<dbReference type="HOGENOM" id="CLU_001634_3_0_1"/>
<accession>R7TTW7</accession>
<dbReference type="AlphaFoldDB" id="R7TTW7"/>